<dbReference type="AlphaFoldDB" id="A0A932A7Z2"/>
<dbReference type="Proteomes" id="UP000779809">
    <property type="component" value="Unassembled WGS sequence"/>
</dbReference>
<evidence type="ECO:0000313" key="1">
    <source>
        <dbReference type="EMBL" id="MBI2677823.1"/>
    </source>
</evidence>
<reference evidence="1" key="1">
    <citation type="submission" date="2020-07" db="EMBL/GenBank/DDBJ databases">
        <title>Huge and variable diversity of episymbiotic CPR bacteria and DPANN archaea in groundwater ecosystems.</title>
        <authorList>
            <person name="He C.Y."/>
            <person name="Keren R."/>
            <person name="Whittaker M."/>
            <person name="Farag I.F."/>
            <person name="Doudna J."/>
            <person name="Cate J.H.D."/>
            <person name="Banfield J.F."/>
        </authorList>
    </citation>
    <scope>NUCLEOTIDE SEQUENCE</scope>
    <source>
        <strain evidence="1">NC_groundwater_580_Pr5_B-0.1um_64_19</strain>
    </source>
</reference>
<sequence>MEIWHRIWIDGKDVEDWRGRGLKVNPIRSAFYPDGTAKTWVGDVSESSSLWPEAKAYVGDRPHFLNTIFTDEERLAAEWCILRGLYTLPKPEGGYWSPLYYGGMCPVCGSGWTQIAPFRLSMEPNVRRNAFASLGGDELFSTDAVLSQFATEGVRGFEIQPVLINRERCASNNVKQVIASNVAGPALAEDLVEHEHFRSTKCACCGRTWHLYYSRGMLPLRRSALRSDVDFQMTDEWFGSGRAARREILVSRRVVHMILKNKWRGAGLAPVQVV</sequence>
<gene>
    <name evidence="1" type="ORF">HYX28_03485</name>
</gene>
<protein>
    <submittedName>
        <fullName evidence="1">Uncharacterized protein</fullName>
    </submittedName>
</protein>
<comment type="caution">
    <text evidence="1">The sequence shown here is derived from an EMBL/GenBank/DDBJ whole genome shotgun (WGS) entry which is preliminary data.</text>
</comment>
<dbReference type="EMBL" id="JACPNR010000004">
    <property type="protein sequence ID" value="MBI2677823.1"/>
    <property type="molecule type" value="Genomic_DNA"/>
</dbReference>
<name>A0A932A7Z2_9BACT</name>
<organism evidence="1 2">
    <name type="scientific">Candidatus Korobacter versatilis</name>
    <dbReference type="NCBI Taxonomy" id="658062"/>
    <lineage>
        <taxon>Bacteria</taxon>
        <taxon>Pseudomonadati</taxon>
        <taxon>Acidobacteriota</taxon>
        <taxon>Terriglobia</taxon>
        <taxon>Terriglobales</taxon>
        <taxon>Candidatus Korobacteraceae</taxon>
        <taxon>Candidatus Korobacter</taxon>
    </lineage>
</organism>
<evidence type="ECO:0000313" key="2">
    <source>
        <dbReference type="Proteomes" id="UP000779809"/>
    </source>
</evidence>
<accession>A0A932A7Z2</accession>
<proteinExistence type="predicted"/>